<evidence type="ECO:0000313" key="2">
    <source>
        <dbReference type="Proteomes" id="UP000198379"/>
    </source>
</evidence>
<dbReference type="RefSeq" id="WP_089373602.1">
    <property type="nucleotide sequence ID" value="NZ_BMEP01000001.1"/>
</dbReference>
<dbReference type="OrthoDB" id="9813840at2"/>
<dbReference type="Pfam" id="PF03382">
    <property type="entry name" value="DUF285"/>
    <property type="match status" value="2"/>
</dbReference>
<organism evidence="1 2">
    <name type="scientific">Dokdonia pacifica</name>
    <dbReference type="NCBI Taxonomy" id="1627892"/>
    <lineage>
        <taxon>Bacteria</taxon>
        <taxon>Pseudomonadati</taxon>
        <taxon>Bacteroidota</taxon>
        <taxon>Flavobacteriia</taxon>
        <taxon>Flavobacteriales</taxon>
        <taxon>Flavobacteriaceae</taxon>
        <taxon>Dokdonia</taxon>
    </lineage>
</organism>
<dbReference type="AlphaFoldDB" id="A0A239D2S6"/>
<dbReference type="Proteomes" id="UP000198379">
    <property type="component" value="Unassembled WGS sequence"/>
</dbReference>
<dbReference type="InterPro" id="IPR011889">
    <property type="entry name" value="Liste_lipo_26"/>
</dbReference>
<protein>
    <submittedName>
        <fullName evidence="1">Surface protein</fullName>
    </submittedName>
</protein>
<dbReference type="InterPro" id="IPR005046">
    <property type="entry name" value="DUF285"/>
</dbReference>
<proteinExistence type="predicted"/>
<gene>
    <name evidence="1" type="ORF">SAMN06265376_109113</name>
</gene>
<dbReference type="EMBL" id="FZNY01000009">
    <property type="protein sequence ID" value="SNS26607.1"/>
    <property type="molecule type" value="Genomic_DNA"/>
</dbReference>
<reference evidence="1 2" key="1">
    <citation type="submission" date="2017-06" db="EMBL/GenBank/DDBJ databases">
        <authorList>
            <person name="Kim H.J."/>
            <person name="Triplett B.A."/>
        </authorList>
    </citation>
    <scope>NUCLEOTIDE SEQUENCE [LARGE SCALE GENOMIC DNA]</scope>
    <source>
        <strain evidence="1 2">DSM 25597</strain>
    </source>
</reference>
<accession>A0A239D2S6</accession>
<name>A0A239D2S6_9FLAO</name>
<evidence type="ECO:0000313" key="1">
    <source>
        <dbReference type="EMBL" id="SNS26607.1"/>
    </source>
</evidence>
<keyword evidence="2" id="KW-1185">Reference proteome</keyword>
<dbReference type="NCBIfam" id="TIGR02167">
    <property type="entry name" value="Liste_lipo_26"/>
    <property type="match status" value="1"/>
</dbReference>
<sequence length="604" mass="66960">MTRKISILLSCFFALLFVENIIAQVPPSGLIPFVFKVKTDNAGDSSNNQFTIPINSNQTYDYDVDWEYDGDVPNYEDVNVSGNITHIYDSPGTYTIAIIGVFPQIFFNNSGDRLKIIEVVQWGTNQWTSMEGAFYGCENLDVTAIDAPNLDDVTSMRAMFRGCTNLIGTESFNTWDVSQITTMRDMFAYARNFNQPLNHWNVSEVTSMSSMFNGATIFNQDLTWNVSKVTDMSGMFFSARDFNGDITEWNTSSLDFMFSMFWGATNFNQDIGNWDVSSARYMSYTFRLASSFDQNLGNWDITNVRNIGSMFSGAGLSTTNYDLTLIGWATDNSGLEADGEDDIPTALTFHGGNSQYCESETKRQELIDIYEWEIEDGNLHPNCGNIELSLKVYLQGAITNPHIGEEHLMRDDLRVAGVLPITSPYTDNATIDPIVLNTSGSDAIVDWVWIELRDATDQNLVINAQSALLQRDGDVVSTDGTSELVFLNTPDDYSIVVQHRNHLGILTNSVMSLALDTYVDFTSSNSLVTGGELALINMNNGIFAMYAGDANTDGNILNTDINNAISVSGNINSYLGADANMDGNVLNTDIVLFIQPNAGRIQQF</sequence>